<accession>A0A2P5CUA5</accession>
<dbReference type="OrthoDB" id="1695119at2759"/>
<organism evidence="1 2">
    <name type="scientific">Parasponia andersonii</name>
    <name type="common">Sponia andersonii</name>
    <dbReference type="NCBI Taxonomy" id="3476"/>
    <lineage>
        <taxon>Eukaryota</taxon>
        <taxon>Viridiplantae</taxon>
        <taxon>Streptophyta</taxon>
        <taxon>Embryophyta</taxon>
        <taxon>Tracheophyta</taxon>
        <taxon>Spermatophyta</taxon>
        <taxon>Magnoliopsida</taxon>
        <taxon>eudicotyledons</taxon>
        <taxon>Gunneridae</taxon>
        <taxon>Pentapetalae</taxon>
        <taxon>rosids</taxon>
        <taxon>fabids</taxon>
        <taxon>Rosales</taxon>
        <taxon>Cannabaceae</taxon>
        <taxon>Parasponia</taxon>
    </lineage>
</organism>
<keyword evidence="2" id="KW-1185">Reference proteome</keyword>
<dbReference type="Proteomes" id="UP000237105">
    <property type="component" value="Unassembled WGS sequence"/>
</dbReference>
<sequence length="172" mass="19874">MATIRRGKAVILTRHVERPRIIVANHQHHHHHHHVHHTIKREVIHYRRGADGKRFINRRAELLQYSKRLRESARLPALTPSLPMPISSNNHQYPENKVVNARRKPKDGGTPTCLGNCKLTIPNFFKLLSFQVQKKRIRKMKNSASTSNKIKAALKSLEGQKKHGFFSKLLST</sequence>
<reference evidence="2" key="1">
    <citation type="submission" date="2016-06" db="EMBL/GenBank/DDBJ databases">
        <title>Parallel loss of symbiosis genes in relatives of nitrogen-fixing non-legume Parasponia.</title>
        <authorList>
            <person name="Van Velzen R."/>
            <person name="Holmer R."/>
            <person name="Bu F."/>
            <person name="Rutten L."/>
            <person name="Van Zeijl A."/>
            <person name="Liu W."/>
            <person name="Santuari L."/>
            <person name="Cao Q."/>
            <person name="Sharma T."/>
            <person name="Shen D."/>
            <person name="Roswanjaya Y."/>
            <person name="Wardhani T."/>
            <person name="Kalhor M.S."/>
            <person name="Jansen J."/>
            <person name="Van den Hoogen J."/>
            <person name="Gungor B."/>
            <person name="Hartog M."/>
            <person name="Hontelez J."/>
            <person name="Verver J."/>
            <person name="Yang W.-C."/>
            <person name="Schijlen E."/>
            <person name="Repin R."/>
            <person name="Schilthuizen M."/>
            <person name="Schranz E."/>
            <person name="Heidstra R."/>
            <person name="Miyata K."/>
            <person name="Fedorova E."/>
            <person name="Kohlen W."/>
            <person name="Bisseling T."/>
            <person name="Smit S."/>
            <person name="Geurts R."/>
        </authorList>
    </citation>
    <scope>NUCLEOTIDE SEQUENCE [LARGE SCALE GENOMIC DNA]</scope>
    <source>
        <strain evidence="2">cv. WU1-14</strain>
    </source>
</reference>
<evidence type="ECO:0000313" key="1">
    <source>
        <dbReference type="EMBL" id="PON64644.1"/>
    </source>
</evidence>
<evidence type="ECO:0000313" key="2">
    <source>
        <dbReference type="Proteomes" id="UP000237105"/>
    </source>
</evidence>
<comment type="caution">
    <text evidence="1">The sequence shown here is derived from an EMBL/GenBank/DDBJ whole genome shotgun (WGS) entry which is preliminary data.</text>
</comment>
<proteinExistence type="predicted"/>
<dbReference type="AlphaFoldDB" id="A0A2P5CUA5"/>
<dbReference type="EMBL" id="JXTB01000094">
    <property type="protein sequence ID" value="PON64644.1"/>
    <property type="molecule type" value="Genomic_DNA"/>
</dbReference>
<gene>
    <name evidence="1" type="ORF">PanWU01x14_123560</name>
</gene>
<name>A0A2P5CUA5_PARAD</name>
<protein>
    <submittedName>
        <fullName evidence="1">Uncharacterized protein</fullName>
    </submittedName>
</protein>